<dbReference type="EMBL" id="LQQU01000017">
    <property type="protein sequence ID" value="KZE32957.1"/>
    <property type="molecule type" value="Genomic_DNA"/>
</dbReference>
<keyword evidence="4" id="KW-0175">Coiled coil</keyword>
<evidence type="ECO:0000256" key="1">
    <source>
        <dbReference type="ARBA" id="ARBA00023224"/>
    </source>
</evidence>
<accession>A0A163CQM7</accession>
<dbReference type="PANTHER" id="PTHR32089">
    <property type="entry name" value="METHYL-ACCEPTING CHEMOTAXIS PROTEIN MCPB"/>
    <property type="match status" value="1"/>
</dbReference>
<evidence type="ECO:0000256" key="3">
    <source>
        <dbReference type="PROSITE-ProRule" id="PRU00284"/>
    </source>
</evidence>
<feature type="coiled-coil region" evidence="4">
    <location>
        <begin position="1"/>
        <end position="52"/>
    </location>
</feature>
<dbReference type="InterPro" id="IPR004089">
    <property type="entry name" value="MCPsignal_dom"/>
</dbReference>
<dbReference type="AlphaFoldDB" id="A0A163CQM7"/>
<dbReference type="InterPro" id="IPR004090">
    <property type="entry name" value="Chemotax_Me-accpt_rcpt"/>
</dbReference>
<evidence type="ECO:0000256" key="4">
    <source>
        <dbReference type="SAM" id="Coils"/>
    </source>
</evidence>
<keyword evidence="1 3" id="KW-0807">Transducer</keyword>
<evidence type="ECO:0000313" key="6">
    <source>
        <dbReference type="EMBL" id="KZE32957.1"/>
    </source>
</evidence>
<sequence>MFGAAKKLAAWQARCEQAEREKEAALARLAALEAEQRRLEDELAALRAGEARRDAYMGPFAATCDDLPALRQSFAEVAQLLDGHFDTATRAVSALAYSREAVDGMVANFDEIVSKQRQTSGAMDDLVEKTTRISGFVRLIREVADQTNLLALNAAIEAARAGESGRGFAVVADEVRKLAERTALATTEIASLVGGIETASHATKQQVDLAAGEAGRYQEAGRATAARIRELADMAETMARVIGQGANVSFLEIVKLDHIVFKLEIYKALIGFSALDADSLSSHTTCRLGKWYYEGRGYHECRDHPDYLGLEKPHAAVHEQGRQALSAWARQDAAATREALREMERQSEAVMAILTRFEQQPCTKTLAG</sequence>
<dbReference type="GO" id="GO:0016020">
    <property type="term" value="C:membrane"/>
    <property type="evidence" value="ECO:0007669"/>
    <property type="project" value="InterPro"/>
</dbReference>
<proteinExistence type="inferred from homology"/>
<dbReference type="Pfam" id="PF00015">
    <property type="entry name" value="MCPsignal"/>
    <property type="match status" value="1"/>
</dbReference>
<evidence type="ECO:0000259" key="5">
    <source>
        <dbReference type="PROSITE" id="PS50111"/>
    </source>
</evidence>
<protein>
    <recommendedName>
        <fullName evidence="5">Methyl-accepting transducer domain-containing protein</fullName>
    </recommendedName>
</protein>
<dbReference type="GO" id="GO:0007165">
    <property type="term" value="P:signal transduction"/>
    <property type="evidence" value="ECO:0007669"/>
    <property type="project" value="UniProtKB-KW"/>
</dbReference>
<dbReference type="OrthoDB" id="9808588at2"/>
<dbReference type="Proteomes" id="UP000076625">
    <property type="component" value="Unassembled WGS sequence"/>
</dbReference>
<gene>
    <name evidence="6" type="ORF">AVW16_11325</name>
</gene>
<dbReference type="PANTHER" id="PTHR32089:SF112">
    <property type="entry name" value="LYSOZYME-LIKE PROTEIN-RELATED"/>
    <property type="match status" value="1"/>
</dbReference>
<comment type="similarity">
    <text evidence="2">Belongs to the methyl-accepting chemotaxis (MCP) protein family.</text>
</comment>
<dbReference type="GO" id="GO:0006935">
    <property type="term" value="P:chemotaxis"/>
    <property type="evidence" value="ECO:0007669"/>
    <property type="project" value="InterPro"/>
</dbReference>
<dbReference type="InterPro" id="IPR025991">
    <property type="entry name" value="Chemoreceptor_zinc-bind_dom"/>
</dbReference>
<dbReference type="STRING" id="1452487.AVW16_11325"/>
<dbReference type="SUPFAM" id="SSF58104">
    <property type="entry name" value="Methyl-accepting chemotaxis protein (MCP) signaling domain"/>
    <property type="match status" value="1"/>
</dbReference>
<keyword evidence="7" id="KW-1185">Reference proteome</keyword>
<feature type="domain" description="Methyl-accepting transducer" evidence="5">
    <location>
        <begin position="63"/>
        <end position="249"/>
    </location>
</feature>
<comment type="caution">
    <text evidence="6">The sequence shown here is derived from an EMBL/GenBank/DDBJ whole genome shotgun (WGS) entry which is preliminary data.</text>
</comment>
<organism evidence="6 7">
    <name type="scientific">Crenobacter luteus</name>
    <dbReference type="NCBI Taxonomy" id="1452487"/>
    <lineage>
        <taxon>Bacteria</taxon>
        <taxon>Pseudomonadati</taxon>
        <taxon>Pseudomonadota</taxon>
        <taxon>Betaproteobacteria</taxon>
        <taxon>Neisseriales</taxon>
        <taxon>Neisseriaceae</taxon>
        <taxon>Crenobacter</taxon>
    </lineage>
</organism>
<evidence type="ECO:0000313" key="7">
    <source>
        <dbReference type="Proteomes" id="UP000076625"/>
    </source>
</evidence>
<dbReference type="PROSITE" id="PS50111">
    <property type="entry name" value="CHEMOTAXIS_TRANSDUC_2"/>
    <property type="match status" value="1"/>
</dbReference>
<name>A0A163CQM7_9NEIS</name>
<dbReference type="SMART" id="SM00283">
    <property type="entry name" value="MA"/>
    <property type="match status" value="1"/>
</dbReference>
<dbReference type="Gene3D" id="1.10.287.950">
    <property type="entry name" value="Methyl-accepting chemotaxis protein"/>
    <property type="match status" value="1"/>
</dbReference>
<evidence type="ECO:0000256" key="2">
    <source>
        <dbReference type="ARBA" id="ARBA00029447"/>
    </source>
</evidence>
<reference evidence="7" key="1">
    <citation type="submission" date="2016-01" db="EMBL/GenBank/DDBJ databases">
        <title>Draft genome of Chromobacterium sp. F49.</title>
        <authorList>
            <person name="Hong K.W."/>
        </authorList>
    </citation>
    <scope>NUCLEOTIDE SEQUENCE [LARGE SCALE GENOMIC DNA]</scope>
    <source>
        <strain evidence="7">CN10</strain>
    </source>
</reference>
<dbReference type="PRINTS" id="PR00260">
    <property type="entry name" value="CHEMTRNSDUCR"/>
</dbReference>
<dbReference type="GO" id="GO:0004888">
    <property type="term" value="F:transmembrane signaling receptor activity"/>
    <property type="evidence" value="ECO:0007669"/>
    <property type="project" value="InterPro"/>
</dbReference>
<dbReference type="Pfam" id="PF13682">
    <property type="entry name" value="CZB"/>
    <property type="match status" value="1"/>
</dbReference>
<dbReference type="Gene3D" id="1.20.120.30">
    <property type="entry name" value="Aspartate receptor, ligand-binding domain"/>
    <property type="match status" value="1"/>
</dbReference>